<dbReference type="AlphaFoldDB" id="A0A182VYH2"/>
<dbReference type="InterPro" id="IPR029440">
    <property type="entry name" value="DRC1_C"/>
</dbReference>
<dbReference type="Proteomes" id="UP000075920">
    <property type="component" value="Unassembled WGS sequence"/>
</dbReference>
<accession>A0A182VYH2</accession>
<dbReference type="GO" id="GO:0005858">
    <property type="term" value="C:axonemal dynein complex"/>
    <property type="evidence" value="ECO:0007669"/>
    <property type="project" value="InterPro"/>
</dbReference>
<evidence type="ECO:0000259" key="4">
    <source>
        <dbReference type="Pfam" id="PF14772"/>
    </source>
</evidence>
<dbReference type="InterPro" id="IPR039750">
    <property type="entry name" value="DRC1/DRC2"/>
</dbReference>
<evidence type="ECO:0000313" key="7">
    <source>
        <dbReference type="Proteomes" id="UP000075920"/>
    </source>
</evidence>
<dbReference type="GO" id="GO:0003352">
    <property type="term" value="P:regulation of cilium movement"/>
    <property type="evidence" value="ECO:0007669"/>
    <property type="project" value="TreeGrafter"/>
</dbReference>
<keyword evidence="2" id="KW-0175">Coiled coil</keyword>
<dbReference type="GO" id="GO:0060285">
    <property type="term" value="P:cilium-dependent cell motility"/>
    <property type="evidence" value="ECO:0007669"/>
    <property type="project" value="TreeGrafter"/>
</dbReference>
<evidence type="ECO:0000259" key="5">
    <source>
        <dbReference type="Pfam" id="PF14775"/>
    </source>
</evidence>
<comment type="similarity">
    <text evidence="1">Belongs to the DRC1 family.</text>
</comment>
<evidence type="ECO:0000256" key="3">
    <source>
        <dbReference type="SAM" id="MobiDB-lite"/>
    </source>
</evidence>
<dbReference type="PANTHER" id="PTHR21625:SF1">
    <property type="entry name" value="DYNEIN REGULATORY COMPLEX PROTEIN 1"/>
    <property type="match status" value="1"/>
</dbReference>
<feature type="region of interest" description="Disordered" evidence="3">
    <location>
        <begin position="41"/>
        <end position="69"/>
    </location>
</feature>
<dbReference type="InterPro" id="IPR039505">
    <property type="entry name" value="DRC1/2_N"/>
</dbReference>
<evidence type="ECO:0000313" key="6">
    <source>
        <dbReference type="EnsemblMetazoa" id="AMIN003122-PA"/>
    </source>
</evidence>
<protein>
    <recommendedName>
        <fullName evidence="8">Dynein regulatory complex protein 1</fullName>
    </recommendedName>
</protein>
<evidence type="ECO:0000256" key="2">
    <source>
        <dbReference type="ARBA" id="ARBA00023054"/>
    </source>
</evidence>
<dbReference type="Pfam" id="PF14772">
    <property type="entry name" value="NYD-SP28"/>
    <property type="match status" value="1"/>
</dbReference>
<dbReference type="EnsemblMetazoa" id="AMIN003122-RA">
    <property type="protein sequence ID" value="AMIN003122-PA"/>
    <property type="gene ID" value="AMIN003122"/>
</dbReference>
<dbReference type="Pfam" id="PF14775">
    <property type="entry name" value="NYD-SP28_assoc"/>
    <property type="match status" value="1"/>
</dbReference>
<proteinExistence type="inferred from homology"/>
<reference evidence="6" key="2">
    <citation type="submission" date="2020-05" db="UniProtKB">
        <authorList>
            <consortium name="EnsemblMetazoa"/>
        </authorList>
    </citation>
    <scope>IDENTIFICATION</scope>
    <source>
        <strain evidence="6">MINIMUS1</strain>
    </source>
</reference>
<dbReference type="PANTHER" id="PTHR21625">
    <property type="entry name" value="NYD-SP28 PROTEIN"/>
    <property type="match status" value="1"/>
</dbReference>
<evidence type="ECO:0000256" key="1">
    <source>
        <dbReference type="ARBA" id="ARBA00009688"/>
    </source>
</evidence>
<organism evidence="6 7">
    <name type="scientific">Anopheles minimus</name>
    <dbReference type="NCBI Taxonomy" id="112268"/>
    <lineage>
        <taxon>Eukaryota</taxon>
        <taxon>Metazoa</taxon>
        <taxon>Ecdysozoa</taxon>
        <taxon>Arthropoda</taxon>
        <taxon>Hexapoda</taxon>
        <taxon>Insecta</taxon>
        <taxon>Pterygota</taxon>
        <taxon>Neoptera</taxon>
        <taxon>Endopterygota</taxon>
        <taxon>Diptera</taxon>
        <taxon>Nematocera</taxon>
        <taxon>Culicoidea</taxon>
        <taxon>Culicidae</taxon>
        <taxon>Anophelinae</taxon>
        <taxon>Anopheles</taxon>
    </lineage>
</organism>
<feature type="domain" description="Dynein regulatory complex protein 1/2 N-terminal" evidence="4">
    <location>
        <begin position="142"/>
        <end position="243"/>
    </location>
</feature>
<sequence>TLRKHCLVTVARKHFVLLNVGKKLSNTASFALSPDQHSCGFSRMDEEESVPDKKSPKPGQSSAVPKDGASPQFLSLVESALLEGRSHSIVESFVRDNRFRKKNIPLNYAEDKERIRICLNNADKRIAELMRDGLELIEDVRVASDRHEVERRMAEADIKESLLSKIHTESVDSVAKFQTTYEKWTEIKDLKDPMLMNDELQLQKNRVEELLKQKDIIITECRKELQAADDRYARDIRKQIVDIQSLVHRADTEVEAMKSILKENLDLIQGTVEEERVILQNAANFNWNDVYAKRATNERIKVKQKKERLLANLTEIEEIELDYVETTRATRIKLDKDTQALAIELQKIKTNTTLNSEKLDYSFQVLKKREDENLMVKNAQKRRLAKLHETIFTLRNKLKDTKTSYYIETEKVAKVIEKLHHSVDHIRSKLECSKKAYDKRVRAIWNLNRDECFEIIQSISAIDKILVEQHLNRKWTNNLGAISDLLFNYDPLCTPKLPSTAKTKRSLTNSKEEQQHDFSRLKNLLEQSRFLSDKKLEVALKDRQIDSCGMTLICMDNVLNALGIDSMDGVRHLQSTHSEVQNLNNVDEACSTSEISSSDNKEIDVNHKALTTSRDLLALKMFCEDDDEVLHSQTEAKPEPKLTLSDTRKFWASFKNIFLPNQMKVWDTMEESLSKYLQVLRERQSLDEECSFLRKQNQELQHIMQKMLIKPLNDDF</sequence>
<reference evidence="7" key="1">
    <citation type="submission" date="2013-03" db="EMBL/GenBank/DDBJ databases">
        <title>The Genome Sequence of Anopheles minimus MINIMUS1.</title>
        <authorList>
            <consortium name="The Broad Institute Genomics Platform"/>
            <person name="Neafsey D.E."/>
            <person name="Walton C."/>
            <person name="Walker B."/>
            <person name="Young S.K."/>
            <person name="Zeng Q."/>
            <person name="Gargeya S."/>
            <person name="Fitzgerald M."/>
            <person name="Haas B."/>
            <person name="Abouelleil A."/>
            <person name="Allen A.W."/>
            <person name="Alvarado L."/>
            <person name="Arachchi H.M."/>
            <person name="Berlin A.M."/>
            <person name="Chapman S.B."/>
            <person name="Gainer-Dewar J."/>
            <person name="Goldberg J."/>
            <person name="Griggs A."/>
            <person name="Gujja S."/>
            <person name="Hansen M."/>
            <person name="Howarth C."/>
            <person name="Imamovic A."/>
            <person name="Ireland A."/>
            <person name="Larimer J."/>
            <person name="McCowan C."/>
            <person name="Murphy C."/>
            <person name="Pearson M."/>
            <person name="Poon T.W."/>
            <person name="Priest M."/>
            <person name="Roberts A."/>
            <person name="Saif S."/>
            <person name="Shea T."/>
            <person name="Sisk P."/>
            <person name="Sykes S."/>
            <person name="Wortman J."/>
            <person name="Nusbaum C."/>
            <person name="Birren B."/>
        </authorList>
    </citation>
    <scope>NUCLEOTIDE SEQUENCE [LARGE SCALE GENOMIC DNA]</scope>
    <source>
        <strain evidence="7">MINIMUS1</strain>
    </source>
</reference>
<keyword evidence="7" id="KW-1185">Reference proteome</keyword>
<dbReference type="GO" id="GO:0070286">
    <property type="term" value="P:axonemal dynein complex assembly"/>
    <property type="evidence" value="ECO:0007669"/>
    <property type="project" value="InterPro"/>
</dbReference>
<evidence type="ECO:0008006" key="8">
    <source>
        <dbReference type="Google" id="ProtNLM"/>
    </source>
</evidence>
<feature type="domain" description="Dynein regulatory complex protein 1 C-terminal" evidence="5">
    <location>
        <begin position="649"/>
        <end position="708"/>
    </location>
</feature>
<name>A0A182VYH2_9DIPT</name>
<dbReference type="VEuPathDB" id="VectorBase:AMIN003122"/>
<dbReference type="STRING" id="112268.A0A182VYH2"/>